<feature type="transmembrane region" description="Helical" evidence="7">
    <location>
        <begin position="231"/>
        <end position="252"/>
    </location>
</feature>
<feature type="transmembrane region" description="Helical" evidence="7">
    <location>
        <begin position="337"/>
        <end position="355"/>
    </location>
</feature>
<feature type="transmembrane region" description="Helical" evidence="7">
    <location>
        <begin position="305"/>
        <end position="325"/>
    </location>
</feature>
<evidence type="ECO:0000256" key="4">
    <source>
        <dbReference type="ARBA" id="ARBA00022692"/>
    </source>
</evidence>
<feature type="transmembrane region" description="Helical" evidence="7">
    <location>
        <begin position="84"/>
        <end position="103"/>
    </location>
</feature>
<dbReference type="PANTHER" id="PTHR42718">
    <property type="entry name" value="MAJOR FACILITATOR SUPERFAMILY MULTIDRUG TRANSPORTER MFSC"/>
    <property type="match status" value="1"/>
</dbReference>
<feature type="transmembrane region" description="Helical" evidence="7">
    <location>
        <begin position="273"/>
        <end position="299"/>
    </location>
</feature>
<dbReference type="CDD" id="cd17321">
    <property type="entry name" value="MFS_MMR_MDR_like"/>
    <property type="match status" value="1"/>
</dbReference>
<evidence type="ECO:0000256" key="6">
    <source>
        <dbReference type="ARBA" id="ARBA00023136"/>
    </source>
</evidence>
<keyword evidence="3" id="KW-1003">Cell membrane</keyword>
<keyword evidence="10" id="KW-1185">Reference proteome</keyword>
<dbReference type="InterPro" id="IPR036259">
    <property type="entry name" value="MFS_trans_sf"/>
</dbReference>
<keyword evidence="4 7" id="KW-0812">Transmembrane</keyword>
<evidence type="ECO:0000256" key="3">
    <source>
        <dbReference type="ARBA" id="ARBA00022475"/>
    </source>
</evidence>
<keyword evidence="2" id="KW-0813">Transport</keyword>
<reference evidence="9 10" key="1">
    <citation type="submission" date="2024-01" db="EMBL/GenBank/DDBJ databases">
        <title>New evidence supports the origin of RcGTA from prophage.</title>
        <authorList>
            <person name="Xu Y."/>
            <person name="Liu B."/>
            <person name="Chen F."/>
        </authorList>
    </citation>
    <scope>NUCLEOTIDE SEQUENCE [LARGE SCALE GENOMIC DNA]</scope>
    <source>
        <strain evidence="9 10">CBW1107-2</strain>
    </source>
</reference>
<evidence type="ECO:0000256" key="2">
    <source>
        <dbReference type="ARBA" id="ARBA00022448"/>
    </source>
</evidence>
<dbReference type="EMBL" id="JAZHFV010000006">
    <property type="protein sequence ID" value="MEX4009566.1"/>
    <property type="molecule type" value="Genomic_DNA"/>
</dbReference>
<dbReference type="PANTHER" id="PTHR42718:SF46">
    <property type="entry name" value="BLR6921 PROTEIN"/>
    <property type="match status" value="1"/>
</dbReference>
<dbReference type="Pfam" id="PF07690">
    <property type="entry name" value="MFS_1"/>
    <property type="match status" value="1"/>
</dbReference>
<feature type="transmembrane region" description="Helical" evidence="7">
    <location>
        <begin position="173"/>
        <end position="193"/>
    </location>
</feature>
<evidence type="ECO:0000256" key="7">
    <source>
        <dbReference type="SAM" id="Phobius"/>
    </source>
</evidence>
<feature type="transmembrane region" description="Helical" evidence="7">
    <location>
        <begin position="21"/>
        <end position="42"/>
    </location>
</feature>
<accession>A0ABV3WZ69</accession>
<dbReference type="RefSeq" id="WP_368804459.1">
    <property type="nucleotide sequence ID" value="NZ_JAZHFV010000006.1"/>
</dbReference>
<organism evidence="9 10">
    <name type="scientific">Neoaquamicrobium sediminum</name>
    <dbReference type="NCBI Taxonomy" id="1849104"/>
    <lineage>
        <taxon>Bacteria</taxon>
        <taxon>Pseudomonadati</taxon>
        <taxon>Pseudomonadota</taxon>
        <taxon>Alphaproteobacteria</taxon>
        <taxon>Hyphomicrobiales</taxon>
        <taxon>Phyllobacteriaceae</taxon>
        <taxon>Neoaquamicrobium</taxon>
    </lineage>
</organism>
<feature type="transmembrane region" description="Helical" evidence="7">
    <location>
        <begin position="141"/>
        <end position="167"/>
    </location>
</feature>
<feature type="transmembrane region" description="Helical" evidence="7">
    <location>
        <begin position="401"/>
        <end position="426"/>
    </location>
</feature>
<proteinExistence type="predicted"/>
<gene>
    <name evidence="9" type="ORF">V1479_19815</name>
</gene>
<protein>
    <submittedName>
        <fullName evidence="9">MFS transporter</fullName>
    </submittedName>
</protein>
<feature type="transmembrane region" description="Helical" evidence="7">
    <location>
        <begin position="205"/>
        <end position="225"/>
    </location>
</feature>
<comment type="caution">
    <text evidence="9">The sequence shown here is derived from an EMBL/GenBank/DDBJ whole genome shotgun (WGS) entry which is preliminary data.</text>
</comment>
<dbReference type="Gene3D" id="1.20.1250.20">
    <property type="entry name" value="MFS general substrate transporter like domains"/>
    <property type="match status" value="1"/>
</dbReference>
<feature type="transmembrane region" description="Helical" evidence="7">
    <location>
        <begin position="54"/>
        <end position="72"/>
    </location>
</feature>
<dbReference type="Gene3D" id="1.20.1720.10">
    <property type="entry name" value="Multidrug resistance protein D"/>
    <property type="match status" value="1"/>
</dbReference>
<keyword evidence="5 7" id="KW-1133">Transmembrane helix</keyword>
<feature type="transmembrane region" description="Helical" evidence="7">
    <location>
        <begin position="438"/>
        <end position="462"/>
    </location>
</feature>
<sequence>MTMKNDSDTPQSGGTSRSIAPLALAMLLASTGVSITTVALPVLARDFSVDVTHAQWAVLGYLLAVTVSIVSCGRLGDLVGHRRVFLAGLAIFAAASALCAAAPTLGLLVFFRVLQGVGGAILMALPISIARDVVAEERVGWAMGLLGTTSAIGTALGPSMGGLIIAWSGWQATFLTLAFFSLVVLVVSLRTLPAAKAASPADRPSLDLAGTLVLALTLIAYSLAVTGGDGFSTQAALLLTAAVAGAIAFVIVERRRATPLVALDALGDRATAASLVMNLLVSSVMMSVLVVGPFYLAFGLHLNDALIGLALAAGPTMAALSGLPAGHLTDRFGAWPMLIYALAHMIVALVCFSILPGIFGVAGFVLSLMALTPSFQLFLAANNTDVMLAARDDQRGMISGLLGLSRNLGLMTGASVMGAVFAAAAGSADITRLPPETVAFAFSFTFQVAAGLVAFSLVLALLGRRRVPAQDELCVDC</sequence>
<keyword evidence="6 7" id="KW-0472">Membrane</keyword>
<evidence type="ECO:0000313" key="9">
    <source>
        <dbReference type="EMBL" id="MEX4009566.1"/>
    </source>
</evidence>
<dbReference type="PROSITE" id="PS50850">
    <property type="entry name" value="MFS"/>
    <property type="match status" value="1"/>
</dbReference>
<comment type="subcellular location">
    <subcellularLocation>
        <location evidence="1">Cell membrane</location>
        <topology evidence="1">Multi-pass membrane protein</topology>
    </subcellularLocation>
</comment>
<dbReference type="InterPro" id="IPR011701">
    <property type="entry name" value="MFS"/>
</dbReference>
<name>A0ABV3WZ69_9HYPH</name>
<feature type="domain" description="Major facilitator superfamily (MFS) profile" evidence="8">
    <location>
        <begin position="18"/>
        <end position="468"/>
    </location>
</feature>
<dbReference type="InterPro" id="IPR020846">
    <property type="entry name" value="MFS_dom"/>
</dbReference>
<evidence type="ECO:0000256" key="1">
    <source>
        <dbReference type="ARBA" id="ARBA00004651"/>
    </source>
</evidence>
<evidence type="ECO:0000256" key="5">
    <source>
        <dbReference type="ARBA" id="ARBA00022989"/>
    </source>
</evidence>
<dbReference type="SUPFAM" id="SSF103473">
    <property type="entry name" value="MFS general substrate transporter"/>
    <property type="match status" value="1"/>
</dbReference>
<dbReference type="Proteomes" id="UP001559025">
    <property type="component" value="Unassembled WGS sequence"/>
</dbReference>
<feature type="transmembrane region" description="Helical" evidence="7">
    <location>
        <begin position="109"/>
        <end position="129"/>
    </location>
</feature>
<evidence type="ECO:0000259" key="8">
    <source>
        <dbReference type="PROSITE" id="PS50850"/>
    </source>
</evidence>
<evidence type="ECO:0000313" key="10">
    <source>
        <dbReference type="Proteomes" id="UP001559025"/>
    </source>
</evidence>
<feature type="transmembrane region" description="Helical" evidence="7">
    <location>
        <begin position="361"/>
        <end position="380"/>
    </location>
</feature>